<protein>
    <submittedName>
        <fullName evidence="1">Uncharacterized protein</fullName>
    </submittedName>
</protein>
<dbReference type="Proteomes" id="UP000887458">
    <property type="component" value="Unassembled WGS sequence"/>
</dbReference>
<name>A0ABQ8J3R0_DERPT</name>
<evidence type="ECO:0000313" key="2">
    <source>
        <dbReference type="Proteomes" id="UP000887458"/>
    </source>
</evidence>
<keyword evidence="2" id="KW-1185">Reference proteome</keyword>
<sequence>MNTINKHNPYVNNRQKCSRNEPIKPIIPINTINKLINVNCEPETVKCCIEFGCIKPVKKPAKPIAITAEFPAINENFKHFNELFLSIFCGFFRSMIFSMFRCSVKYEEEETNTGYT</sequence>
<accession>A0ABQ8J3R0</accession>
<evidence type="ECO:0000313" key="1">
    <source>
        <dbReference type="EMBL" id="KAH9417218.1"/>
    </source>
</evidence>
<reference evidence="1 2" key="1">
    <citation type="journal article" date="2018" name="J. Allergy Clin. Immunol.">
        <title>High-quality assembly of Dermatophagoides pteronyssinus genome and transcriptome reveals a wide range of novel allergens.</title>
        <authorList>
            <person name="Liu X.Y."/>
            <person name="Yang K.Y."/>
            <person name="Wang M.Q."/>
            <person name="Kwok J.S."/>
            <person name="Zeng X."/>
            <person name="Yang Z."/>
            <person name="Xiao X.J."/>
            <person name="Lau C.P."/>
            <person name="Li Y."/>
            <person name="Huang Z.M."/>
            <person name="Ba J.G."/>
            <person name="Yim A.K."/>
            <person name="Ouyang C.Y."/>
            <person name="Ngai S.M."/>
            <person name="Chan T.F."/>
            <person name="Leung E.L."/>
            <person name="Liu L."/>
            <person name="Liu Z.G."/>
            <person name="Tsui S.K."/>
        </authorList>
    </citation>
    <scope>NUCLEOTIDE SEQUENCE [LARGE SCALE GENOMIC DNA]</scope>
    <source>
        <strain evidence="1">Derp</strain>
    </source>
</reference>
<dbReference type="EMBL" id="NJHN03000077">
    <property type="protein sequence ID" value="KAH9417218.1"/>
    <property type="molecule type" value="Genomic_DNA"/>
</dbReference>
<proteinExistence type="predicted"/>
<comment type="caution">
    <text evidence="1">The sequence shown here is derived from an EMBL/GenBank/DDBJ whole genome shotgun (WGS) entry which is preliminary data.</text>
</comment>
<organism evidence="1 2">
    <name type="scientific">Dermatophagoides pteronyssinus</name>
    <name type="common">European house dust mite</name>
    <dbReference type="NCBI Taxonomy" id="6956"/>
    <lineage>
        <taxon>Eukaryota</taxon>
        <taxon>Metazoa</taxon>
        <taxon>Ecdysozoa</taxon>
        <taxon>Arthropoda</taxon>
        <taxon>Chelicerata</taxon>
        <taxon>Arachnida</taxon>
        <taxon>Acari</taxon>
        <taxon>Acariformes</taxon>
        <taxon>Sarcoptiformes</taxon>
        <taxon>Astigmata</taxon>
        <taxon>Psoroptidia</taxon>
        <taxon>Analgoidea</taxon>
        <taxon>Pyroglyphidae</taxon>
        <taxon>Dermatophagoidinae</taxon>
        <taxon>Dermatophagoides</taxon>
    </lineage>
</organism>
<reference evidence="1 2" key="2">
    <citation type="journal article" date="2022" name="Mol. Biol. Evol.">
        <title>Comparative Genomics Reveals Insights into the Divergent Evolution of Astigmatic Mites and Household Pest Adaptations.</title>
        <authorList>
            <person name="Xiong Q."/>
            <person name="Wan A.T."/>
            <person name="Liu X."/>
            <person name="Fung C.S."/>
            <person name="Xiao X."/>
            <person name="Malainual N."/>
            <person name="Hou J."/>
            <person name="Wang L."/>
            <person name="Wang M."/>
            <person name="Yang K.Y."/>
            <person name="Cui Y."/>
            <person name="Leung E.L."/>
            <person name="Nong W."/>
            <person name="Shin S.K."/>
            <person name="Au S.W."/>
            <person name="Jeong K.Y."/>
            <person name="Chew F.T."/>
            <person name="Hui J.H."/>
            <person name="Leung T.F."/>
            <person name="Tungtrongchitr A."/>
            <person name="Zhong N."/>
            <person name="Liu Z."/>
            <person name="Tsui S.K."/>
        </authorList>
    </citation>
    <scope>NUCLEOTIDE SEQUENCE [LARGE SCALE GENOMIC DNA]</scope>
    <source>
        <strain evidence="1">Derp</strain>
    </source>
</reference>
<gene>
    <name evidence="1" type="ORF">DERP_007215</name>
</gene>